<evidence type="ECO:0000313" key="2">
    <source>
        <dbReference type="EMBL" id="NEN22093.1"/>
    </source>
</evidence>
<feature type="transmembrane region" description="Helical" evidence="1">
    <location>
        <begin position="130"/>
        <end position="150"/>
    </location>
</feature>
<evidence type="ECO:0000313" key="3">
    <source>
        <dbReference type="Proteomes" id="UP000486602"/>
    </source>
</evidence>
<comment type="caution">
    <text evidence="2">The sequence shown here is derived from an EMBL/GenBank/DDBJ whole genome shotgun (WGS) entry which is preliminary data.</text>
</comment>
<evidence type="ECO:0000256" key="1">
    <source>
        <dbReference type="SAM" id="Phobius"/>
    </source>
</evidence>
<dbReference type="EMBL" id="JAAGVY010000001">
    <property type="protein sequence ID" value="NEN22093.1"/>
    <property type="molecule type" value="Genomic_DNA"/>
</dbReference>
<dbReference type="RefSeq" id="WP_163282808.1">
    <property type="nucleotide sequence ID" value="NZ_JAAGVY010000001.1"/>
</dbReference>
<feature type="transmembrane region" description="Helical" evidence="1">
    <location>
        <begin position="43"/>
        <end position="69"/>
    </location>
</feature>
<keyword evidence="1" id="KW-0812">Transmembrane</keyword>
<gene>
    <name evidence="2" type="ORF">G3O08_01065</name>
</gene>
<feature type="transmembrane region" description="Helical" evidence="1">
    <location>
        <begin position="185"/>
        <end position="203"/>
    </location>
</feature>
<sequence>MRKIAHLISAILHPLFMPLACVFVAYTFDWYINGSLSADQMQIIYLIVAFSTIVFPAVNILLLKWYGVVRTLKMESRAERNAPFISTVFFYGLGYYMLRKGALPESLFSILVGYIAVLLLIIIINFRWKISAHAAGIFGLIGAVVALFQVHSFGNIVLLSILLLLGGLVITSRLILAAHTPSESYSGAAVGFLTMYFCVYFGIFI</sequence>
<dbReference type="Proteomes" id="UP000486602">
    <property type="component" value="Unassembled WGS sequence"/>
</dbReference>
<feature type="transmembrane region" description="Helical" evidence="1">
    <location>
        <begin position="156"/>
        <end position="176"/>
    </location>
</feature>
<dbReference type="AlphaFoldDB" id="A0A7K3WKB5"/>
<organism evidence="2 3">
    <name type="scientific">Cryomorpha ignava</name>
    <dbReference type="NCBI Taxonomy" id="101383"/>
    <lineage>
        <taxon>Bacteria</taxon>
        <taxon>Pseudomonadati</taxon>
        <taxon>Bacteroidota</taxon>
        <taxon>Flavobacteriia</taxon>
        <taxon>Flavobacteriales</taxon>
        <taxon>Cryomorphaceae</taxon>
        <taxon>Cryomorpha</taxon>
    </lineage>
</organism>
<feature type="transmembrane region" description="Helical" evidence="1">
    <location>
        <begin position="104"/>
        <end position="123"/>
    </location>
</feature>
<feature type="transmembrane region" description="Helical" evidence="1">
    <location>
        <begin position="7"/>
        <end position="28"/>
    </location>
</feature>
<reference evidence="2 3" key="1">
    <citation type="submission" date="2020-02" db="EMBL/GenBank/DDBJ databases">
        <title>Out from the shadows clarifying the taxonomy of the family Cryomorphaceae and related taxa by utilizing the GTDB taxonomic framework.</title>
        <authorList>
            <person name="Bowman J.P."/>
        </authorList>
    </citation>
    <scope>NUCLEOTIDE SEQUENCE [LARGE SCALE GENOMIC DNA]</scope>
    <source>
        <strain evidence="2 3">QSSC 1-22</strain>
    </source>
</reference>
<protein>
    <recommendedName>
        <fullName evidence="4">Phosphatase PAP2 family protein</fullName>
    </recommendedName>
</protein>
<keyword evidence="1" id="KW-1133">Transmembrane helix</keyword>
<name>A0A7K3WKB5_9FLAO</name>
<evidence type="ECO:0008006" key="4">
    <source>
        <dbReference type="Google" id="ProtNLM"/>
    </source>
</evidence>
<accession>A0A7K3WKB5</accession>
<keyword evidence="3" id="KW-1185">Reference proteome</keyword>
<keyword evidence="1" id="KW-0472">Membrane</keyword>
<proteinExistence type="predicted"/>